<protein>
    <submittedName>
        <fullName evidence="1">Uncharacterized protein</fullName>
    </submittedName>
</protein>
<keyword evidence="2" id="KW-1185">Reference proteome</keyword>
<evidence type="ECO:0000313" key="1">
    <source>
        <dbReference type="EMBL" id="KAL0959401.1"/>
    </source>
</evidence>
<proteinExistence type="predicted"/>
<dbReference type="Proteomes" id="UP001556367">
    <property type="component" value="Unassembled WGS sequence"/>
</dbReference>
<accession>A0ABR3JU89</accession>
<reference evidence="2" key="1">
    <citation type="submission" date="2024-06" db="EMBL/GenBank/DDBJ databases">
        <title>Multi-omics analyses provide insights into the biosynthesis of the anticancer antibiotic pleurotin in Hohenbuehelia grisea.</title>
        <authorList>
            <person name="Weaver J.A."/>
            <person name="Alberti F."/>
        </authorList>
    </citation>
    <scope>NUCLEOTIDE SEQUENCE [LARGE SCALE GENOMIC DNA]</scope>
    <source>
        <strain evidence="2">T-177</strain>
    </source>
</reference>
<name>A0ABR3JU89_9AGAR</name>
<comment type="caution">
    <text evidence="1">The sequence shown here is derived from an EMBL/GenBank/DDBJ whole genome shotgun (WGS) entry which is preliminary data.</text>
</comment>
<evidence type="ECO:0000313" key="2">
    <source>
        <dbReference type="Proteomes" id="UP001556367"/>
    </source>
</evidence>
<sequence>MLVKSRIFSEMPINVVRLRDMKLLRRDALESEIIGNISDHFRRSPQQAWDTFQKSLEGIVMAQTQYAILSHRWDKDELDYAKTKDLPVDFLQRCLDNKGHEKIRKFCEPSSILVPTFGSIPGVSTNRAVLSWKNPSVRCSNGIGTRECASYTWRGRFHCGNCGRMIGSFEDGRCRSYWPHSE</sequence>
<gene>
    <name evidence="1" type="ORF">HGRIS_014650</name>
</gene>
<organism evidence="1 2">
    <name type="scientific">Hohenbuehelia grisea</name>
    <dbReference type="NCBI Taxonomy" id="104357"/>
    <lineage>
        <taxon>Eukaryota</taxon>
        <taxon>Fungi</taxon>
        <taxon>Dikarya</taxon>
        <taxon>Basidiomycota</taxon>
        <taxon>Agaricomycotina</taxon>
        <taxon>Agaricomycetes</taxon>
        <taxon>Agaricomycetidae</taxon>
        <taxon>Agaricales</taxon>
        <taxon>Pleurotineae</taxon>
        <taxon>Pleurotaceae</taxon>
        <taxon>Hohenbuehelia</taxon>
    </lineage>
</organism>
<dbReference type="EMBL" id="JASNQZ010000003">
    <property type="protein sequence ID" value="KAL0959401.1"/>
    <property type="molecule type" value="Genomic_DNA"/>
</dbReference>